<dbReference type="InParanoid" id="Q0EVQ8"/>
<accession>Q0EVQ8</accession>
<dbReference type="Pfam" id="PF00034">
    <property type="entry name" value="Cytochrom_C"/>
    <property type="match status" value="1"/>
</dbReference>
<organism evidence="6 7">
    <name type="scientific">Mariprofundus ferrooxydans PV-1</name>
    <dbReference type="NCBI Taxonomy" id="314345"/>
    <lineage>
        <taxon>Bacteria</taxon>
        <taxon>Pseudomonadati</taxon>
        <taxon>Pseudomonadota</taxon>
        <taxon>Candidatius Mariprofundia</taxon>
        <taxon>Mariprofundales</taxon>
        <taxon>Mariprofundaceae</taxon>
        <taxon>Mariprofundus</taxon>
    </lineage>
</organism>
<comment type="caution">
    <text evidence="6">The sequence shown here is derived from an EMBL/GenBank/DDBJ whole genome shotgun (WGS) entry which is preliminary data.</text>
</comment>
<evidence type="ECO:0000313" key="7">
    <source>
        <dbReference type="Proteomes" id="UP000005297"/>
    </source>
</evidence>
<dbReference type="InterPro" id="IPR009056">
    <property type="entry name" value="Cyt_c-like_dom"/>
</dbReference>
<name>Q0EVQ8_9PROT</name>
<dbReference type="OrthoDB" id="9180153at2"/>
<dbReference type="GO" id="GO:0046872">
    <property type="term" value="F:metal ion binding"/>
    <property type="evidence" value="ECO:0007669"/>
    <property type="project" value="UniProtKB-KW"/>
</dbReference>
<gene>
    <name evidence="6" type="ORF">SPV1_07376</name>
</gene>
<dbReference type="HOGENOM" id="CLU_1650983_0_0_0"/>
<evidence type="ECO:0000256" key="4">
    <source>
        <dbReference type="PROSITE-ProRule" id="PRU00433"/>
    </source>
</evidence>
<evidence type="ECO:0000256" key="1">
    <source>
        <dbReference type="ARBA" id="ARBA00022617"/>
    </source>
</evidence>
<evidence type="ECO:0000256" key="2">
    <source>
        <dbReference type="ARBA" id="ARBA00022723"/>
    </source>
</evidence>
<dbReference type="EMBL" id="AATS01000027">
    <property type="protein sequence ID" value="EAU53368.1"/>
    <property type="molecule type" value="Genomic_DNA"/>
</dbReference>
<dbReference type="eggNOG" id="COG2010">
    <property type="taxonomic scope" value="Bacteria"/>
</dbReference>
<dbReference type="Gene3D" id="1.10.760.10">
    <property type="entry name" value="Cytochrome c-like domain"/>
    <property type="match status" value="1"/>
</dbReference>
<dbReference type="SUPFAM" id="SSF46626">
    <property type="entry name" value="Cytochrome c"/>
    <property type="match status" value="1"/>
</dbReference>
<keyword evidence="3 4" id="KW-0408">Iron</keyword>
<proteinExistence type="predicted"/>
<keyword evidence="1 4" id="KW-0349">Heme</keyword>
<dbReference type="AlphaFoldDB" id="Q0EVQ8"/>
<feature type="domain" description="Cytochrome c" evidence="5">
    <location>
        <begin position="52"/>
        <end position="144"/>
    </location>
</feature>
<protein>
    <recommendedName>
        <fullName evidence="5">Cytochrome c domain-containing protein</fullName>
    </recommendedName>
</protein>
<dbReference type="GO" id="GO:0009055">
    <property type="term" value="F:electron transfer activity"/>
    <property type="evidence" value="ECO:0007669"/>
    <property type="project" value="InterPro"/>
</dbReference>
<dbReference type="Proteomes" id="UP000005297">
    <property type="component" value="Unassembled WGS sequence"/>
</dbReference>
<evidence type="ECO:0000313" key="6">
    <source>
        <dbReference type="EMBL" id="EAU53368.1"/>
    </source>
</evidence>
<dbReference type="STRING" id="314344.AL013_08225"/>
<keyword evidence="7" id="KW-1185">Reference proteome</keyword>
<dbReference type="RefSeq" id="WP_009851762.1">
    <property type="nucleotide sequence ID" value="NZ_DS022295.1"/>
</dbReference>
<keyword evidence="2 4" id="KW-0479">Metal-binding</keyword>
<dbReference type="GO" id="GO:0020037">
    <property type="term" value="F:heme binding"/>
    <property type="evidence" value="ECO:0007669"/>
    <property type="project" value="InterPro"/>
</dbReference>
<dbReference type="PROSITE" id="PS51007">
    <property type="entry name" value="CYTC"/>
    <property type="match status" value="1"/>
</dbReference>
<dbReference type="InterPro" id="IPR036909">
    <property type="entry name" value="Cyt_c-like_dom_sf"/>
</dbReference>
<evidence type="ECO:0000259" key="5">
    <source>
        <dbReference type="PROSITE" id="PS51007"/>
    </source>
</evidence>
<evidence type="ECO:0000256" key="3">
    <source>
        <dbReference type="ARBA" id="ARBA00023004"/>
    </source>
</evidence>
<reference evidence="6 7" key="1">
    <citation type="submission" date="2006-09" db="EMBL/GenBank/DDBJ databases">
        <authorList>
            <person name="Emerson D."/>
            <person name="Ferriera S."/>
            <person name="Johnson J."/>
            <person name="Kravitz S."/>
            <person name="Halpern A."/>
            <person name="Remington K."/>
            <person name="Beeson K."/>
            <person name="Tran B."/>
            <person name="Rogers Y.-H."/>
            <person name="Friedman R."/>
            <person name="Venter J.C."/>
        </authorList>
    </citation>
    <scope>NUCLEOTIDE SEQUENCE [LARGE SCALE GENOMIC DNA]</scope>
    <source>
        <strain evidence="6 7">PV-1</strain>
    </source>
</reference>
<sequence length="164" mass="18697">MFKRIRWLTVINTAILLLAGVFIVSVVQSIISPSKPDTSERGLPFYTTADAALARSGAELYKKLQCRSCHKIWSVKNLYDTVPAPSLDGIGSLRTEEWLYHYFSSKNPQSIVPTRLKEKYKMPSYAALSEDDRRLLAAYFASLKVRGWYLKETRMAEQKKLTGK</sequence>